<dbReference type="Pfam" id="PF00374">
    <property type="entry name" value="NiFeSe_Hases"/>
    <property type="match status" value="2"/>
</dbReference>
<dbReference type="EMBL" id="NDWU01000002">
    <property type="protein sequence ID" value="PUA34203.1"/>
    <property type="molecule type" value="Genomic_DNA"/>
</dbReference>
<evidence type="ECO:0000313" key="9">
    <source>
        <dbReference type="Proteomes" id="UP000244066"/>
    </source>
</evidence>
<keyword evidence="6" id="KW-0408">Iron</keyword>
<dbReference type="AlphaFoldDB" id="A0A2R7Y9K5"/>
<protein>
    <submittedName>
        <fullName evidence="8">Ni/Fe hydrogenase subunit alpha</fullName>
    </submittedName>
</protein>
<sequence length="486" mass="53831">MRKVVTIQPITRLEGHGKISIFLDEDGNVKDAYYQVVEFRGFERFCIGRPVEEMPIITPRICGVCPWAHHMASAKAVDAVYGAEIPETAKKLREMAYNIYFVHDHSAVFYALSAPDFVVGPDAPRAERNILGLIGRVGLETGKRVINARMVATRLLERLAGRAIIPACAVPGGVSKPLTEEDRKEVEEGAKKLVEFGQFTLKVLEDAVLKNQKYVDLIMGDVYRHETYYMGLVDGKGLVNYYDGRVRVVDPRGNVYAEFHPKEYLDHIAEHVEPWTYLKFPYLKGLGWKGIVDGEGSGVYRVGPLARLNVADGFATPLAQEAYEKFKETLGKPAHATLGYHWARVIEILNAAERALELSRDPDVTGKDFRVPLTNVPSEGVGIVEAARGTLIHHYRTDGDGILTDVNLIVATTHNNAGICMSVKKVSQQLIRAGKISDGLLNMIEMAFRAYDPCLACGTHALPGQMPLDVCVYDASGRLVAEIRRP</sequence>
<keyword evidence="4 6" id="KW-0479">Metal-binding</keyword>
<dbReference type="PANTHER" id="PTHR43600:SF2">
    <property type="entry name" value="F420-NON-REDUCING HYDROGENASE VHU SUBUNIT A"/>
    <property type="match status" value="1"/>
</dbReference>
<dbReference type="InterPro" id="IPR001501">
    <property type="entry name" value="Ni-dep_hyd_lsu"/>
</dbReference>
<accession>A0A2R7Y9K5</accession>
<keyword evidence="5 7" id="KW-0560">Oxidoreductase</keyword>
<feature type="binding site" evidence="6">
    <location>
        <position position="65"/>
    </location>
    <ligand>
        <name>Ni(2+)</name>
        <dbReference type="ChEBI" id="CHEBI:49786"/>
    </ligand>
</feature>
<gene>
    <name evidence="8" type="ORF">B9J98_01020</name>
</gene>
<keyword evidence="6" id="KW-0460">Magnesium</keyword>
<dbReference type="PROSITE" id="PS00508">
    <property type="entry name" value="NI_HGENASE_L_2"/>
    <property type="match status" value="1"/>
</dbReference>
<dbReference type="InterPro" id="IPR029014">
    <property type="entry name" value="NiFe-Hase_large"/>
</dbReference>
<dbReference type="SUPFAM" id="SSF56762">
    <property type="entry name" value="HydB/Nqo4-like"/>
    <property type="match status" value="1"/>
</dbReference>
<dbReference type="InterPro" id="IPR018194">
    <property type="entry name" value="Ni-dep_hyd_lsu_Ni_BS"/>
</dbReference>
<dbReference type="PANTHER" id="PTHR43600">
    <property type="entry name" value="COENZYME F420 HYDROGENASE, SUBUNIT ALPHA"/>
    <property type="match status" value="1"/>
</dbReference>
<dbReference type="PROSITE" id="PS00507">
    <property type="entry name" value="NI_HGENASE_L_1"/>
    <property type="match status" value="1"/>
</dbReference>
<evidence type="ECO:0000256" key="1">
    <source>
        <dbReference type="ARBA" id="ARBA00001967"/>
    </source>
</evidence>
<feature type="binding site" evidence="6">
    <location>
        <position position="454"/>
    </location>
    <ligand>
        <name>Ni(2+)</name>
        <dbReference type="ChEBI" id="CHEBI:49786"/>
    </ligand>
</feature>
<proteinExistence type="inferred from homology"/>
<dbReference type="GO" id="GO:0016151">
    <property type="term" value="F:nickel cation binding"/>
    <property type="evidence" value="ECO:0007669"/>
    <property type="project" value="InterPro"/>
</dbReference>
<comment type="cofactor">
    <cofactor evidence="6">
        <name>Fe cation</name>
        <dbReference type="ChEBI" id="CHEBI:24875"/>
    </cofactor>
</comment>
<dbReference type="Gene3D" id="1.10.645.10">
    <property type="entry name" value="Cytochrome-c3 Hydrogenase, chain B"/>
    <property type="match status" value="1"/>
</dbReference>
<dbReference type="GO" id="GO:0008901">
    <property type="term" value="F:ferredoxin hydrogenase activity"/>
    <property type="evidence" value="ECO:0007669"/>
    <property type="project" value="InterPro"/>
</dbReference>
<reference evidence="8 9" key="1">
    <citation type="submission" date="2017-04" db="EMBL/GenBank/DDBJ databases">
        <title>Draft Aigarchaeota genome from a New Zealand hot spring.</title>
        <authorList>
            <person name="Reysenbach A.-L."/>
            <person name="Donaho J.A."/>
            <person name="Gerhart J."/>
            <person name="Kelley J.F."/>
            <person name="Kouba K."/>
            <person name="Podar M."/>
            <person name="Stott M."/>
        </authorList>
    </citation>
    <scope>NUCLEOTIDE SEQUENCE [LARGE SCALE GENOMIC DNA]</scope>
    <source>
        <strain evidence="8">NZ13_MG1</strain>
    </source>
</reference>
<evidence type="ECO:0000256" key="6">
    <source>
        <dbReference type="PIRSR" id="PIRSR601501-1"/>
    </source>
</evidence>
<comment type="caution">
    <text evidence="8">The sequence shown here is derived from an EMBL/GenBank/DDBJ whole genome shotgun (WGS) entry which is preliminary data.</text>
</comment>
<feature type="binding site" evidence="6">
    <location>
        <position position="408"/>
    </location>
    <ligand>
        <name>Mg(2+)</name>
        <dbReference type="ChEBI" id="CHEBI:18420"/>
    </ligand>
</feature>
<name>A0A2R7Y9K5_9ARCH</name>
<feature type="binding site" evidence="6">
    <location>
        <position position="460"/>
    </location>
    <ligand>
        <name>Mg(2+)</name>
        <dbReference type="ChEBI" id="CHEBI:18420"/>
    </ligand>
</feature>
<evidence type="ECO:0000256" key="4">
    <source>
        <dbReference type="ARBA" id="ARBA00022723"/>
    </source>
</evidence>
<feature type="binding site" evidence="6">
    <location>
        <position position="457"/>
    </location>
    <ligand>
        <name>Fe cation</name>
        <dbReference type="ChEBI" id="CHEBI:24875"/>
    </ligand>
</feature>
<keyword evidence="3 6" id="KW-0533">Nickel</keyword>
<evidence type="ECO:0000256" key="5">
    <source>
        <dbReference type="ARBA" id="ARBA00023002"/>
    </source>
</evidence>
<feature type="binding site" evidence="6">
    <location>
        <position position="65"/>
    </location>
    <ligand>
        <name>Fe cation</name>
        <dbReference type="ChEBI" id="CHEBI:24875"/>
    </ligand>
</feature>
<comment type="cofactor">
    <cofactor evidence="1 6">
        <name>Ni(2+)</name>
        <dbReference type="ChEBI" id="CHEBI:49786"/>
    </cofactor>
</comment>
<organism evidence="8 9">
    <name type="scientific">Candidatus Terraquivivens tikiterensis</name>
    <dbReference type="NCBI Taxonomy" id="1980982"/>
    <lineage>
        <taxon>Archaea</taxon>
        <taxon>Nitrososphaerota</taxon>
        <taxon>Candidatus Wolframiiraptoraceae</taxon>
        <taxon>Candidatus Terraquivivens</taxon>
    </lineage>
</organism>
<evidence type="ECO:0000313" key="8">
    <source>
        <dbReference type="EMBL" id="PUA34203.1"/>
    </source>
</evidence>
<evidence type="ECO:0000256" key="3">
    <source>
        <dbReference type="ARBA" id="ARBA00022596"/>
    </source>
</evidence>
<evidence type="ECO:0000256" key="2">
    <source>
        <dbReference type="ARBA" id="ARBA00009292"/>
    </source>
</evidence>
<feature type="binding site" evidence="6">
    <location>
        <position position="62"/>
    </location>
    <ligand>
        <name>Mg(2+)</name>
        <dbReference type="ChEBI" id="CHEBI:18420"/>
    </ligand>
</feature>
<comment type="similarity">
    <text evidence="2 7">Belongs to the [NiFe]/[NiFeSe] hydrogenase large subunit family.</text>
</comment>
<evidence type="ECO:0000256" key="7">
    <source>
        <dbReference type="RuleBase" id="RU003896"/>
    </source>
</evidence>
<dbReference type="Proteomes" id="UP000244066">
    <property type="component" value="Unassembled WGS sequence"/>
</dbReference>
<feature type="binding site" evidence="6">
    <location>
        <position position="43"/>
    </location>
    <ligand>
        <name>Mg(2+)</name>
        <dbReference type="ChEBI" id="CHEBI:18420"/>
    </ligand>
</feature>